<protein>
    <submittedName>
        <fullName evidence="3">Peptidoglycan-binding protein</fullName>
    </submittedName>
</protein>
<dbReference type="InterPro" id="IPR010611">
    <property type="entry name" value="3D_dom"/>
</dbReference>
<proteinExistence type="predicted"/>
<accession>A0A398D981</accession>
<evidence type="ECO:0000259" key="2">
    <source>
        <dbReference type="PROSITE" id="PS51109"/>
    </source>
</evidence>
<dbReference type="GO" id="GO:0009254">
    <property type="term" value="P:peptidoglycan turnover"/>
    <property type="evidence" value="ECO:0007669"/>
    <property type="project" value="InterPro"/>
</dbReference>
<dbReference type="PROSITE" id="PS51109">
    <property type="entry name" value="G5"/>
    <property type="match status" value="1"/>
</dbReference>
<dbReference type="Pfam" id="PF07501">
    <property type="entry name" value="G5"/>
    <property type="match status" value="1"/>
</dbReference>
<evidence type="ECO:0000313" key="4">
    <source>
        <dbReference type="Proteomes" id="UP000266489"/>
    </source>
</evidence>
<comment type="caution">
    <text evidence="3">The sequence shown here is derived from an EMBL/GenBank/DDBJ whole genome shotgun (WGS) entry which is preliminary data.</text>
</comment>
<dbReference type="InterPro" id="IPR011098">
    <property type="entry name" value="G5_dom"/>
</dbReference>
<dbReference type="PANTHER" id="PTHR39160:SF4">
    <property type="entry name" value="RESUSCITATION-PROMOTING FACTOR RPFB"/>
    <property type="match status" value="1"/>
</dbReference>
<dbReference type="Gene3D" id="2.20.230.10">
    <property type="entry name" value="Resuscitation-promoting factor rpfb"/>
    <property type="match status" value="1"/>
</dbReference>
<dbReference type="Proteomes" id="UP000266489">
    <property type="component" value="Unassembled WGS sequence"/>
</dbReference>
<dbReference type="GO" id="GO:0019867">
    <property type="term" value="C:outer membrane"/>
    <property type="evidence" value="ECO:0007669"/>
    <property type="project" value="InterPro"/>
</dbReference>
<reference evidence="3 4" key="1">
    <citation type="submission" date="2018-09" db="EMBL/GenBank/DDBJ databases">
        <title>Discovery and Ecogenomic Context for Candidatus Cryosericales, a Global Caldiserica Order Active in Thawing Permafrost.</title>
        <authorList>
            <person name="Martinez M.A."/>
            <person name="Woodcroft B.J."/>
            <person name="Ignacio Espinoza J.C."/>
            <person name="Zayed A."/>
            <person name="Singleton C.M."/>
            <person name="Boyd J."/>
            <person name="Li Y.-F."/>
            <person name="Purvine S."/>
            <person name="Maughan H."/>
            <person name="Hodgkins S.B."/>
            <person name="Anderson D."/>
            <person name="Sederholm M."/>
            <person name="Temperton B."/>
            <person name="Saleska S.R."/>
            <person name="Tyson G.W."/>
            <person name="Rich V.I."/>
        </authorList>
    </citation>
    <scope>NUCLEOTIDE SEQUENCE [LARGE SCALE GENOMIC DNA]</scope>
    <source>
        <strain evidence="3 4">SMC5</strain>
    </source>
</reference>
<dbReference type="Gene3D" id="2.40.40.10">
    <property type="entry name" value="RlpA-like domain"/>
    <property type="match status" value="1"/>
</dbReference>
<evidence type="ECO:0000256" key="1">
    <source>
        <dbReference type="ARBA" id="ARBA00022729"/>
    </source>
</evidence>
<gene>
    <name evidence="3" type="ORF">SMC5_04340</name>
</gene>
<dbReference type="EMBL" id="QXIU01000106">
    <property type="protein sequence ID" value="RIE11615.1"/>
    <property type="molecule type" value="Genomic_DNA"/>
</dbReference>
<dbReference type="InterPro" id="IPR051933">
    <property type="entry name" value="Resuscitation_pf_RpfB"/>
</dbReference>
<dbReference type="InterPro" id="IPR059180">
    <property type="entry name" value="3D_YorM"/>
</dbReference>
<dbReference type="SUPFAM" id="SSF50685">
    <property type="entry name" value="Barwin-like endoglucanases"/>
    <property type="match status" value="1"/>
</dbReference>
<evidence type="ECO:0000313" key="3">
    <source>
        <dbReference type="EMBL" id="RIE11615.1"/>
    </source>
</evidence>
<organism evidence="3 4">
    <name type="scientific">Candidatus Cryosericum odellii</name>
    <dbReference type="NCBI Taxonomy" id="2290917"/>
    <lineage>
        <taxon>Bacteria</taxon>
        <taxon>Pseudomonadati</taxon>
        <taxon>Caldisericota/Cryosericota group</taxon>
        <taxon>Candidatus Cryosericota</taxon>
        <taxon>Candidatus Cryosericia</taxon>
        <taxon>Candidatus Cryosericales</taxon>
        <taxon>Candidatus Cryosericaceae</taxon>
        <taxon>Candidatus Cryosericum</taxon>
    </lineage>
</organism>
<keyword evidence="1" id="KW-0732">Signal</keyword>
<sequence>MNLLRLPADQAASMDAVQIASEAGIVLASGAAVEVEGTSGSVELVTPDQQMTRVLRDGSSWHMPRAVGPVRLVQTCERTIAVRERVPYDLRYVPEQSAARGQVVVWKPGTGGVRERIFCLLYVDGTLVSRVLVSDSLLKPPAGDALAVGTSVYRGGATNEFYMEATAYSPTVQETDGNPWMTASGMKSGRGVVAVDPKVIPLGSKLYVEGYGYAIAGDTGGAIKGNRIDVFFYSSDEMAKWGRRWAHVFVLP</sequence>
<dbReference type="GO" id="GO:0004553">
    <property type="term" value="F:hydrolase activity, hydrolyzing O-glycosyl compounds"/>
    <property type="evidence" value="ECO:0007669"/>
    <property type="project" value="InterPro"/>
</dbReference>
<dbReference type="PANTHER" id="PTHR39160">
    <property type="entry name" value="CELL WALL-BINDING PROTEIN YOCH"/>
    <property type="match status" value="1"/>
</dbReference>
<dbReference type="AlphaFoldDB" id="A0A398D981"/>
<feature type="domain" description="G5" evidence="2">
    <location>
        <begin position="72"/>
        <end position="152"/>
    </location>
</feature>
<name>A0A398D981_9BACT</name>
<dbReference type="CDD" id="cd14667">
    <property type="entry name" value="3D_containing_proteins"/>
    <property type="match status" value="1"/>
</dbReference>
<dbReference type="Pfam" id="PF06725">
    <property type="entry name" value="3D"/>
    <property type="match status" value="1"/>
</dbReference>
<dbReference type="InterPro" id="IPR036908">
    <property type="entry name" value="RlpA-like_sf"/>
</dbReference>